<dbReference type="Pfam" id="PF02518">
    <property type="entry name" value="HATPase_c"/>
    <property type="match status" value="1"/>
</dbReference>
<dbReference type="SUPFAM" id="SSF55874">
    <property type="entry name" value="ATPase domain of HSP90 chaperone/DNA topoisomerase II/histidine kinase"/>
    <property type="match status" value="1"/>
</dbReference>
<evidence type="ECO:0000256" key="5">
    <source>
        <dbReference type="ARBA" id="ARBA00022679"/>
    </source>
</evidence>
<dbReference type="RefSeq" id="WP_307391041.1">
    <property type="nucleotide sequence ID" value="NZ_BAAADK010000018.1"/>
</dbReference>
<keyword evidence="10 13" id="KW-1133">Transmembrane helix</keyword>
<keyword evidence="12 13" id="KW-0472">Membrane</keyword>
<protein>
    <recommendedName>
        <fullName evidence="3">histidine kinase</fullName>
        <ecNumber evidence="3">2.7.13.3</ecNumber>
    </recommendedName>
</protein>
<evidence type="ECO:0000256" key="2">
    <source>
        <dbReference type="ARBA" id="ARBA00004141"/>
    </source>
</evidence>
<dbReference type="EC" id="2.7.13.3" evidence="3"/>
<evidence type="ECO:0000256" key="1">
    <source>
        <dbReference type="ARBA" id="ARBA00000085"/>
    </source>
</evidence>
<keyword evidence="4" id="KW-0597">Phosphoprotein</keyword>
<reference evidence="15 16" key="1">
    <citation type="submission" date="2023-07" db="EMBL/GenBank/DDBJ databases">
        <title>Genomic Encyclopedia of Type Strains, Phase IV (KMG-IV): sequencing the most valuable type-strain genomes for metagenomic binning, comparative biology and taxonomic classification.</title>
        <authorList>
            <person name="Goeker M."/>
        </authorList>
    </citation>
    <scope>NUCLEOTIDE SEQUENCE [LARGE SCALE GENOMIC DNA]</scope>
    <source>
        <strain evidence="15 16">DSM 12751</strain>
    </source>
</reference>
<keyword evidence="11" id="KW-0902">Two-component regulatory system</keyword>
<gene>
    <name evidence="15" type="ORF">J2S11_000738</name>
</gene>
<organism evidence="15 16">
    <name type="scientific">Caldalkalibacillus horti</name>
    <dbReference type="NCBI Taxonomy" id="77523"/>
    <lineage>
        <taxon>Bacteria</taxon>
        <taxon>Bacillati</taxon>
        <taxon>Bacillota</taxon>
        <taxon>Bacilli</taxon>
        <taxon>Bacillales</taxon>
        <taxon>Bacillaceae</taxon>
        <taxon>Caldalkalibacillus</taxon>
    </lineage>
</organism>
<name>A0ABT9VV34_9BACI</name>
<evidence type="ECO:0000259" key="14">
    <source>
        <dbReference type="PROSITE" id="PS50109"/>
    </source>
</evidence>
<keyword evidence="5" id="KW-0808">Transferase</keyword>
<dbReference type="Proteomes" id="UP001235840">
    <property type="component" value="Unassembled WGS sequence"/>
</dbReference>
<sequence length="304" mass="35223">MNSWLIIIILIFLLMISTGMLLLLLWDMKRMTKQLEEIIGNFGTNELVRTNTHSKILVNFITKINQLIYLFKQDQQNLIKKEKELKQEVTNISHDLRTPLTSIKGFSELLTDSSLSEAEKKEFLSIIQKKIDHLTMTADTFYELSQIDSLDKPLILDQQFLDKIVIETMLVFYNDFEKNQLKVHMDEVTVSPILADKKAANRIVTNIIQNALGYAKSYVSVNLIEEETYFRLRVVNDVDQFDRTELNRIFDRSFRLDTSRSGGQLGLGLHIVQQLISKQEGTVAADVRDNEFLIDVRFKKMGLK</sequence>
<dbReference type="SMART" id="SM00388">
    <property type="entry name" value="HisKA"/>
    <property type="match status" value="1"/>
</dbReference>
<keyword evidence="8 15" id="KW-0418">Kinase</keyword>
<dbReference type="Pfam" id="PF00512">
    <property type="entry name" value="HisKA"/>
    <property type="match status" value="1"/>
</dbReference>
<dbReference type="CDD" id="cd00082">
    <property type="entry name" value="HisKA"/>
    <property type="match status" value="1"/>
</dbReference>
<dbReference type="InterPro" id="IPR003594">
    <property type="entry name" value="HATPase_dom"/>
</dbReference>
<comment type="catalytic activity">
    <reaction evidence="1">
        <text>ATP + protein L-histidine = ADP + protein N-phospho-L-histidine.</text>
        <dbReference type="EC" id="2.7.13.3"/>
    </reaction>
</comment>
<comment type="subcellular location">
    <subcellularLocation>
        <location evidence="2">Membrane</location>
        <topology evidence="2">Multi-pass membrane protein</topology>
    </subcellularLocation>
</comment>
<evidence type="ECO:0000313" key="16">
    <source>
        <dbReference type="Proteomes" id="UP001235840"/>
    </source>
</evidence>
<feature type="domain" description="Histidine kinase" evidence="14">
    <location>
        <begin position="91"/>
        <end position="302"/>
    </location>
</feature>
<dbReference type="InterPro" id="IPR005467">
    <property type="entry name" value="His_kinase_dom"/>
</dbReference>
<dbReference type="PANTHER" id="PTHR45528">
    <property type="entry name" value="SENSOR HISTIDINE KINASE CPXA"/>
    <property type="match status" value="1"/>
</dbReference>
<evidence type="ECO:0000256" key="8">
    <source>
        <dbReference type="ARBA" id="ARBA00022777"/>
    </source>
</evidence>
<evidence type="ECO:0000256" key="4">
    <source>
        <dbReference type="ARBA" id="ARBA00022553"/>
    </source>
</evidence>
<proteinExistence type="predicted"/>
<evidence type="ECO:0000256" key="12">
    <source>
        <dbReference type="ARBA" id="ARBA00023136"/>
    </source>
</evidence>
<comment type="caution">
    <text evidence="15">The sequence shown here is derived from an EMBL/GenBank/DDBJ whole genome shotgun (WGS) entry which is preliminary data.</text>
</comment>
<evidence type="ECO:0000313" key="15">
    <source>
        <dbReference type="EMBL" id="MDQ0164838.1"/>
    </source>
</evidence>
<dbReference type="SUPFAM" id="SSF47384">
    <property type="entry name" value="Homodimeric domain of signal transducing histidine kinase"/>
    <property type="match status" value="1"/>
</dbReference>
<evidence type="ECO:0000256" key="3">
    <source>
        <dbReference type="ARBA" id="ARBA00012438"/>
    </source>
</evidence>
<dbReference type="Gene3D" id="3.30.565.10">
    <property type="entry name" value="Histidine kinase-like ATPase, C-terminal domain"/>
    <property type="match status" value="1"/>
</dbReference>
<evidence type="ECO:0000256" key="13">
    <source>
        <dbReference type="SAM" id="Phobius"/>
    </source>
</evidence>
<dbReference type="InterPro" id="IPR036097">
    <property type="entry name" value="HisK_dim/P_sf"/>
</dbReference>
<dbReference type="PANTHER" id="PTHR45528:SF8">
    <property type="entry name" value="HISTIDINE KINASE"/>
    <property type="match status" value="1"/>
</dbReference>
<evidence type="ECO:0000256" key="10">
    <source>
        <dbReference type="ARBA" id="ARBA00022989"/>
    </source>
</evidence>
<evidence type="ECO:0000256" key="9">
    <source>
        <dbReference type="ARBA" id="ARBA00022840"/>
    </source>
</evidence>
<dbReference type="PROSITE" id="PS50109">
    <property type="entry name" value="HIS_KIN"/>
    <property type="match status" value="1"/>
</dbReference>
<evidence type="ECO:0000256" key="6">
    <source>
        <dbReference type="ARBA" id="ARBA00022692"/>
    </source>
</evidence>
<keyword evidence="6 13" id="KW-0812">Transmembrane</keyword>
<accession>A0ABT9VV34</accession>
<feature type="transmembrane region" description="Helical" evidence="13">
    <location>
        <begin position="6"/>
        <end position="26"/>
    </location>
</feature>
<dbReference type="InterPro" id="IPR050398">
    <property type="entry name" value="HssS/ArlS-like"/>
</dbReference>
<dbReference type="EMBL" id="JAUSTY010000002">
    <property type="protein sequence ID" value="MDQ0164838.1"/>
    <property type="molecule type" value="Genomic_DNA"/>
</dbReference>
<keyword evidence="9" id="KW-0067">ATP-binding</keyword>
<dbReference type="InterPro" id="IPR036890">
    <property type="entry name" value="HATPase_C_sf"/>
</dbReference>
<keyword evidence="7" id="KW-0547">Nucleotide-binding</keyword>
<dbReference type="SMART" id="SM00387">
    <property type="entry name" value="HATPase_c"/>
    <property type="match status" value="1"/>
</dbReference>
<dbReference type="Gene3D" id="1.10.287.130">
    <property type="match status" value="1"/>
</dbReference>
<dbReference type="InterPro" id="IPR003661">
    <property type="entry name" value="HisK_dim/P_dom"/>
</dbReference>
<dbReference type="GO" id="GO:0016301">
    <property type="term" value="F:kinase activity"/>
    <property type="evidence" value="ECO:0007669"/>
    <property type="project" value="UniProtKB-KW"/>
</dbReference>
<keyword evidence="16" id="KW-1185">Reference proteome</keyword>
<evidence type="ECO:0000256" key="11">
    <source>
        <dbReference type="ARBA" id="ARBA00023012"/>
    </source>
</evidence>
<evidence type="ECO:0000256" key="7">
    <source>
        <dbReference type="ARBA" id="ARBA00022741"/>
    </source>
</evidence>